<keyword evidence="2" id="KW-1185">Reference proteome</keyword>
<dbReference type="AlphaFoldDB" id="A0A375Z296"/>
<accession>A0A375Z296</accession>
<sequence>MTTTEPDRVTRLSLGGARGDVTVAVGGGERTTVSWTTQHKDTFSVAYQEDVDKTWRQLDMETCVSRAGALDEALNTIREILLANGFDQQPGKLTVTMLY</sequence>
<dbReference type="EMBL" id="UEGW01000001">
    <property type="protein sequence ID" value="SRX95095.1"/>
    <property type="molecule type" value="Genomic_DNA"/>
</dbReference>
<reference evidence="1 2" key="1">
    <citation type="submission" date="2018-05" db="EMBL/GenBank/DDBJ databases">
        <authorList>
            <consortium name="IHU Genomes"/>
        </authorList>
    </citation>
    <scope>NUCLEOTIDE SEQUENCE [LARGE SCALE GENOMIC DNA]</scope>
    <source>
        <strain evidence="1 2">P7336</strain>
    </source>
</reference>
<dbReference type="Proteomes" id="UP000252015">
    <property type="component" value="Unassembled WGS sequence"/>
</dbReference>
<proteinExistence type="predicted"/>
<evidence type="ECO:0000313" key="2">
    <source>
        <dbReference type="Proteomes" id="UP000252015"/>
    </source>
</evidence>
<organism evidence="1 2">
    <name type="scientific">Mycobacterium shimoidei</name>
    <dbReference type="NCBI Taxonomy" id="29313"/>
    <lineage>
        <taxon>Bacteria</taxon>
        <taxon>Bacillati</taxon>
        <taxon>Actinomycetota</taxon>
        <taxon>Actinomycetes</taxon>
        <taxon>Mycobacteriales</taxon>
        <taxon>Mycobacteriaceae</taxon>
        <taxon>Mycobacterium</taxon>
    </lineage>
</organism>
<protein>
    <submittedName>
        <fullName evidence="1">Uncharacterized protein</fullName>
    </submittedName>
</protein>
<gene>
    <name evidence="1" type="ORF">MSP7336_03359</name>
</gene>
<name>A0A375Z296_MYCSH</name>
<evidence type="ECO:0000313" key="1">
    <source>
        <dbReference type="EMBL" id="SRX95095.1"/>
    </source>
</evidence>